<accession>A0A068RXK8</accession>
<name>A0A068RXK8_9FUNG</name>
<protein>
    <submittedName>
        <fullName evidence="1">Uncharacterized protein</fullName>
    </submittedName>
</protein>
<dbReference type="AlphaFoldDB" id="A0A068RXK8"/>
<evidence type="ECO:0000313" key="2">
    <source>
        <dbReference type="Proteomes" id="UP000027586"/>
    </source>
</evidence>
<reference evidence="1" key="1">
    <citation type="submission" date="2013-08" db="EMBL/GenBank/DDBJ databases">
        <title>Gene expansion shapes genome architecture in the human pathogen Lichtheimia corymbifera: an evolutionary genomics analysis in the ancient terrestrial Mucorales (Mucoromycotina).</title>
        <authorList>
            <person name="Schwartze V.U."/>
            <person name="Winter S."/>
            <person name="Shelest E."/>
            <person name="Marcet-Houben M."/>
            <person name="Horn F."/>
            <person name="Wehner S."/>
            <person name="Hoffmann K."/>
            <person name="Riege K."/>
            <person name="Sammeth M."/>
            <person name="Nowrousian M."/>
            <person name="Valiante V."/>
            <person name="Linde J."/>
            <person name="Jacobsen I.D."/>
            <person name="Marz M."/>
            <person name="Brakhage A.A."/>
            <person name="Gabaldon T."/>
            <person name="Bocker S."/>
            <person name="Voigt K."/>
        </authorList>
    </citation>
    <scope>NUCLEOTIDE SEQUENCE [LARGE SCALE GENOMIC DNA]</scope>
    <source>
        <strain evidence="1">FSU 9682</strain>
    </source>
</reference>
<proteinExistence type="predicted"/>
<sequence length="166" mass="19196">MSTTHSLSTRGFQVWMEQRLFTFEVRYQVKLHQMSIFIMDDGVPYQQVLEHMRGLWYLITACYSAPYARQMKRCLDVSRSSYFITQHYELMDIRYGALNAKTTATSESYSASLYGANLGIKPSRHLSRSPTPSPMSHNTLRLVAAVFADTILQNLSIQDLPTWLHY</sequence>
<dbReference type="EMBL" id="CBTN010000023">
    <property type="protein sequence ID" value="CDH54460.1"/>
    <property type="molecule type" value="Genomic_DNA"/>
</dbReference>
<organism evidence="1 2">
    <name type="scientific">Lichtheimia corymbifera JMRC:FSU:9682</name>
    <dbReference type="NCBI Taxonomy" id="1263082"/>
    <lineage>
        <taxon>Eukaryota</taxon>
        <taxon>Fungi</taxon>
        <taxon>Fungi incertae sedis</taxon>
        <taxon>Mucoromycota</taxon>
        <taxon>Mucoromycotina</taxon>
        <taxon>Mucoromycetes</taxon>
        <taxon>Mucorales</taxon>
        <taxon>Lichtheimiaceae</taxon>
        <taxon>Lichtheimia</taxon>
    </lineage>
</organism>
<dbReference type="VEuPathDB" id="FungiDB:LCOR_05703.1"/>
<dbReference type="Proteomes" id="UP000027586">
    <property type="component" value="Unassembled WGS sequence"/>
</dbReference>
<gene>
    <name evidence="1" type="ORF">LCOR_05703.1</name>
</gene>
<keyword evidence="2" id="KW-1185">Reference proteome</keyword>
<evidence type="ECO:0000313" key="1">
    <source>
        <dbReference type="EMBL" id="CDH54460.1"/>
    </source>
</evidence>
<comment type="caution">
    <text evidence="1">The sequence shown here is derived from an EMBL/GenBank/DDBJ whole genome shotgun (WGS) entry which is preliminary data.</text>
</comment>